<protein>
    <recommendedName>
        <fullName evidence="4">Phospho-2-dehydro-3-deoxyheptonate aldolase</fullName>
        <ecNumber evidence="4">2.5.1.54</ecNumber>
    </recommendedName>
</protein>
<comment type="cofactor">
    <cofactor evidence="3">
        <name>Mn(2+)</name>
        <dbReference type="ChEBI" id="CHEBI:29035"/>
    </cofactor>
    <cofactor evidence="3">
        <name>Co(2+)</name>
        <dbReference type="ChEBI" id="CHEBI:48828"/>
    </cofactor>
    <cofactor evidence="3">
        <name>Cd(2+)</name>
        <dbReference type="ChEBI" id="CHEBI:48775"/>
    </cofactor>
    <text evidence="3">Binds 1 divalent cation per subunit. The enzyme is active with manganese, cobalt or cadmium ions.</text>
</comment>
<keyword evidence="3" id="KW-0464">Manganese</keyword>
<dbReference type="GO" id="GO:0009073">
    <property type="term" value="P:aromatic amino acid family biosynthetic process"/>
    <property type="evidence" value="ECO:0007669"/>
    <property type="project" value="InterPro"/>
</dbReference>
<proteinExistence type="inferred from homology"/>
<evidence type="ECO:0000256" key="2">
    <source>
        <dbReference type="ARBA" id="ARBA00022679"/>
    </source>
</evidence>
<feature type="binding site" evidence="3">
    <location>
        <position position="301"/>
    </location>
    <ligand>
        <name>phosphoenolpyruvate</name>
        <dbReference type="ChEBI" id="CHEBI:58702"/>
    </ligand>
</feature>
<dbReference type="InterPro" id="IPR002480">
    <property type="entry name" value="DAHP_synth_2"/>
</dbReference>
<dbReference type="InterPro" id="IPR013785">
    <property type="entry name" value="Aldolase_TIM"/>
</dbReference>
<dbReference type="PANTHER" id="PTHR21337">
    <property type="entry name" value="PHOSPHO-2-DEHYDRO-3-DEOXYHEPTONATE ALDOLASE 1, 2"/>
    <property type="match status" value="1"/>
</dbReference>
<dbReference type="EC" id="2.5.1.54" evidence="4"/>
<keyword evidence="2 4" id="KW-0808">Transferase</keyword>
<evidence type="ECO:0000256" key="1">
    <source>
        <dbReference type="ARBA" id="ARBA00008911"/>
    </source>
</evidence>
<dbReference type="RefSeq" id="WP_010507001.1">
    <property type="nucleotide sequence ID" value="NZ_BANI01000054.1"/>
</dbReference>
<gene>
    <name evidence="5" type="ORF">Geu3261_0060_016</name>
</gene>
<reference evidence="5 6" key="1">
    <citation type="submission" date="2012-11" db="EMBL/GenBank/DDBJ databases">
        <title>Whole genome sequence of Gluconacetobacter europaeus NBRC3261.</title>
        <authorList>
            <person name="Azuma Y."/>
            <person name="Higashiura N."/>
            <person name="Hirakawa H."/>
            <person name="Matsushita K."/>
        </authorList>
    </citation>
    <scope>NUCLEOTIDE SEQUENCE [LARGE SCALE GENOMIC DNA]</scope>
    <source>
        <strain evidence="5 6">NBRC 3261</strain>
    </source>
</reference>
<name>A0A0D6PYQ0_KOMEU</name>
<dbReference type="Proteomes" id="UP000032675">
    <property type="component" value="Unassembled WGS sequence"/>
</dbReference>
<sequence>MSATHSHNSSSRQAWTPESWRSFPARQMPRYPDEAALEGVEARLRRYPPLVFAGEARRLRAHLAKAATGQAFVLQGGACAESFSEFTADIVRDTFRVLLQMAVVLTFGAKVPVIKIGRMAGQYAKPRSSDTETKDGVTLPSYRGDIINGSDFTEAARIPDPKRMETGYFQSVGTMNLLRAFASGGYANLHEVHRWNLGFVERSPLAQRYGLLAERIGETLDFMAACGLTAATTPQIDETEFYTSHEALLLPYEQALTRIDSTSGEWYDCSAHFVWIGDRTRQPDGAHVEFLRGVRNPIGIKVGPTTTIEDLEHLLDILNPDDEAGRISLISRMGAGKVRDHLPPLLEKVMATGRTVTWLCDPMHGNTSSTSTGVKTRSFDAILSEIHGFFDVFEAAGAHPGGVHFEMTGQNVTECIGGAHRLTEEDLGERYETFCDPRLNAEQSLEMAFRLSEELKTRMHRTHGGAR</sequence>
<keyword evidence="3" id="KW-0104">Cadmium</keyword>
<accession>A0A0D6PYQ0</accession>
<dbReference type="SUPFAM" id="SSF51569">
    <property type="entry name" value="Aldolase"/>
    <property type="match status" value="1"/>
</dbReference>
<feature type="binding site" evidence="3">
    <location>
        <position position="79"/>
    </location>
    <ligand>
        <name>Mn(2+)</name>
        <dbReference type="ChEBI" id="CHEBI:29035"/>
    </ligand>
</feature>
<feature type="binding site" evidence="3">
    <location>
        <position position="364"/>
    </location>
    <ligand>
        <name>Mn(2+)</name>
        <dbReference type="ChEBI" id="CHEBI:29035"/>
    </ligand>
</feature>
<feature type="binding site" evidence="3">
    <location>
        <position position="406"/>
    </location>
    <ligand>
        <name>Mn(2+)</name>
        <dbReference type="ChEBI" id="CHEBI:29035"/>
    </ligand>
</feature>
<feature type="binding site" evidence="3">
    <location>
        <position position="332"/>
    </location>
    <ligand>
        <name>phosphoenolpyruvate</name>
        <dbReference type="ChEBI" id="CHEBI:58702"/>
    </ligand>
</feature>
<organism evidence="5 6">
    <name type="scientific">Komagataeibacter europaeus NBRC 3261</name>
    <dbReference type="NCBI Taxonomy" id="1234669"/>
    <lineage>
        <taxon>Bacteria</taxon>
        <taxon>Pseudomonadati</taxon>
        <taxon>Pseudomonadota</taxon>
        <taxon>Alphaproteobacteria</taxon>
        <taxon>Acetobacterales</taxon>
        <taxon>Acetobacteraceae</taxon>
        <taxon>Komagataeibacter</taxon>
    </lineage>
</organism>
<keyword evidence="3" id="KW-0170">Cobalt</keyword>
<comment type="catalytic activity">
    <reaction evidence="4">
        <text>D-erythrose 4-phosphate + phosphoenolpyruvate + H2O = 7-phospho-2-dehydro-3-deoxy-D-arabino-heptonate + phosphate</text>
        <dbReference type="Rhea" id="RHEA:14717"/>
        <dbReference type="ChEBI" id="CHEBI:15377"/>
        <dbReference type="ChEBI" id="CHEBI:16897"/>
        <dbReference type="ChEBI" id="CHEBI:43474"/>
        <dbReference type="ChEBI" id="CHEBI:58394"/>
        <dbReference type="ChEBI" id="CHEBI:58702"/>
        <dbReference type="EC" id="2.5.1.54"/>
    </reaction>
</comment>
<dbReference type="Gene3D" id="3.20.20.70">
    <property type="entry name" value="Aldolase class I"/>
    <property type="match status" value="1"/>
</dbReference>
<dbReference type="NCBIfam" id="TIGR01358">
    <property type="entry name" value="DAHP_synth_II"/>
    <property type="match status" value="1"/>
</dbReference>
<dbReference type="EMBL" id="BANI01000054">
    <property type="protein sequence ID" value="GAN96294.1"/>
    <property type="molecule type" value="Genomic_DNA"/>
</dbReference>
<evidence type="ECO:0000256" key="3">
    <source>
        <dbReference type="PIRSR" id="PIRSR602480-1"/>
    </source>
</evidence>
<feature type="binding site" evidence="3">
    <location>
        <position position="118"/>
    </location>
    <ligand>
        <name>phosphoenolpyruvate</name>
        <dbReference type="ChEBI" id="CHEBI:58702"/>
    </ligand>
</feature>
<evidence type="ECO:0000256" key="4">
    <source>
        <dbReference type="RuleBase" id="RU363071"/>
    </source>
</evidence>
<dbReference type="GO" id="GO:0003849">
    <property type="term" value="F:3-deoxy-7-phosphoheptulonate synthase activity"/>
    <property type="evidence" value="ECO:0007669"/>
    <property type="project" value="UniProtKB-EC"/>
</dbReference>
<evidence type="ECO:0000313" key="6">
    <source>
        <dbReference type="Proteomes" id="UP000032675"/>
    </source>
</evidence>
<dbReference type="PANTHER" id="PTHR21337:SF0">
    <property type="entry name" value="PHOSPHO-2-DEHYDRO-3-DEOXYHEPTONATE ALDOLASE"/>
    <property type="match status" value="1"/>
</dbReference>
<dbReference type="Pfam" id="PF01474">
    <property type="entry name" value="DAHP_synth_2"/>
    <property type="match status" value="1"/>
</dbReference>
<comment type="similarity">
    <text evidence="1 4">Belongs to the class-II DAHP synthase family.</text>
</comment>
<evidence type="ECO:0000313" key="5">
    <source>
        <dbReference type="EMBL" id="GAN96294.1"/>
    </source>
</evidence>
<feature type="binding site" evidence="3">
    <location>
        <position position="436"/>
    </location>
    <ligand>
        <name>Mn(2+)</name>
        <dbReference type="ChEBI" id="CHEBI:29035"/>
    </ligand>
</feature>
<dbReference type="AlphaFoldDB" id="A0A0D6PYQ0"/>
<comment type="caution">
    <text evidence="5">The sequence shown here is derived from an EMBL/GenBank/DDBJ whole genome shotgun (WGS) entry which is preliminary data.</text>
</comment>